<keyword evidence="2" id="KW-0255">Endonuclease</keyword>
<keyword evidence="8" id="KW-1185">Reference proteome</keyword>
<feature type="chain" id="PRO_5038831542" evidence="5">
    <location>
        <begin position="19"/>
        <end position="282"/>
    </location>
</feature>
<keyword evidence="5" id="KW-0732">Signal</keyword>
<keyword evidence="3" id="KW-0378">Hydrolase</keyword>
<dbReference type="GO" id="GO:0016787">
    <property type="term" value="F:hydrolase activity"/>
    <property type="evidence" value="ECO:0007669"/>
    <property type="project" value="UniProtKB-KW"/>
</dbReference>
<feature type="signal peptide" evidence="5">
    <location>
        <begin position="1"/>
        <end position="18"/>
    </location>
</feature>
<sequence length="282" mass="31653">MKNWFLLFLAAFMLTACSETTMDETPAENEKKNSASQENRPNEDEARNEKENSASHEENKTEEAAAENENFIPAKVVRVIDGDTVKVLVDGKEETLRLLLIDTPETVHPNKPVQPFGPEASSFAKNTLSGKEVKLELDIGERDKYGRLLVYLHVDGKMFNKLLIEKGLARVGYVYAPNTKHVDEFYELQKAAQKKEIGIWSIENYATEDEGFNDGEEKAEVPKEEAPKEEPAGACTIKGNVSSSGDKIYHMPEGQYYDVTKEEEMFCSEEEAVGAGYRASKR</sequence>
<accession>A0A6I2MA57</accession>
<evidence type="ECO:0000313" key="7">
    <source>
        <dbReference type="EMBL" id="MRX53321.1"/>
    </source>
</evidence>
<feature type="region of interest" description="Disordered" evidence="4">
    <location>
        <begin position="23"/>
        <end position="67"/>
    </location>
</feature>
<gene>
    <name evidence="7" type="ORF">GJU41_05010</name>
</gene>
<dbReference type="SUPFAM" id="SSF50199">
    <property type="entry name" value="Staphylococcal nuclease"/>
    <property type="match status" value="1"/>
</dbReference>
<dbReference type="AlphaFoldDB" id="A0A6I2MA57"/>
<feature type="domain" description="TNase-like" evidence="6">
    <location>
        <begin position="70"/>
        <end position="202"/>
    </location>
</feature>
<dbReference type="InterPro" id="IPR016071">
    <property type="entry name" value="Staphylococal_nuclease_OB-fold"/>
</dbReference>
<feature type="compositionally biased region" description="Basic and acidic residues" evidence="4">
    <location>
        <begin position="40"/>
        <end position="63"/>
    </location>
</feature>
<protein>
    <submittedName>
        <fullName evidence="7">Nuclease</fullName>
    </submittedName>
</protein>
<organism evidence="7 8">
    <name type="scientific">Metabacillus idriensis</name>
    <dbReference type="NCBI Taxonomy" id="324768"/>
    <lineage>
        <taxon>Bacteria</taxon>
        <taxon>Bacillati</taxon>
        <taxon>Bacillota</taxon>
        <taxon>Bacilli</taxon>
        <taxon>Bacillales</taxon>
        <taxon>Bacillaceae</taxon>
        <taxon>Metabacillus</taxon>
    </lineage>
</organism>
<dbReference type="Proteomes" id="UP000441585">
    <property type="component" value="Unassembled WGS sequence"/>
</dbReference>
<evidence type="ECO:0000313" key="8">
    <source>
        <dbReference type="Proteomes" id="UP000441585"/>
    </source>
</evidence>
<keyword evidence="1" id="KW-0540">Nuclease</keyword>
<dbReference type="EMBL" id="WKKF01000001">
    <property type="protein sequence ID" value="MRX53321.1"/>
    <property type="molecule type" value="Genomic_DNA"/>
</dbReference>
<dbReference type="PROSITE" id="PS51257">
    <property type="entry name" value="PROKAR_LIPOPROTEIN"/>
    <property type="match status" value="1"/>
</dbReference>
<comment type="caution">
    <text evidence="7">The sequence shown here is derived from an EMBL/GenBank/DDBJ whole genome shotgun (WGS) entry which is preliminary data.</text>
</comment>
<feature type="compositionally biased region" description="Basic and acidic residues" evidence="4">
    <location>
        <begin position="215"/>
        <end position="231"/>
    </location>
</feature>
<dbReference type="InterPro" id="IPR035437">
    <property type="entry name" value="SNase_OB-fold_sf"/>
</dbReference>
<dbReference type="Pfam" id="PF00565">
    <property type="entry name" value="SNase"/>
    <property type="match status" value="1"/>
</dbReference>
<evidence type="ECO:0000259" key="6">
    <source>
        <dbReference type="PROSITE" id="PS50830"/>
    </source>
</evidence>
<feature type="region of interest" description="Disordered" evidence="4">
    <location>
        <begin position="211"/>
        <end position="239"/>
    </location>
</feature>
<dbReference type="PANTHER" id="PTHR12302:SF3">
    <property type="entry name" value="SERINE_THREONINE-PROTEIN KINASE 31"/>
    <property type="match status" value="1"/>
</dbReference>
<dbReference type="InterPro" id="IPR002071">
    <property type="entry name" value="Thermonucl_AS"/>
</dbReference>
<evidence type="ECO:0000256" key="4">
    <source>
        <dbReference type="SAM" id="MobiDB-lite"/>
    </source>
</evidence>
<dbReference type="SMART" id="SM00318">
    <property type="entry name" value="SNc"/>
    <property type="match status" value="1"/>
</dbReference>
<dbReference type="PANTHER" id="PTHR12302">
    <property type="entry name" value="EBNA2 BINDING PROTEIN P100"/>
    <property type="match status" value="1"/>
</dbReference>
<dbReference type="RefSeq" id="WP_154318100.1">
    <property type="nucleotide sequence ID" value="NZ_CAJFZX010000008.1"/>
</dbReference>
<evidence type="ECO:0000256" key="1">
    <source>
        <dbReference type="ARBA" id="ARBA00022722"/>
    </source>
</evidence>
<dbReference type="Gene3D" id="2.40.50.90">
    <property type="match status" value="1"/>
</dbReference>
<dbReference type="GO" id="GO:0003676">
    <property type="term" value="F:nucleic acid binding"/>
    <property type="evidence" value="ECO:0007669"/>
    <property type="project" value="InterPro"/>
</dbReference>
<proteinExistence type="predicted"/>
<evidence type="ECO:0000256" key="2">
    <source>
        <dbReference type="ARBA" id="ARBA00022759"/>
    </source>
</evidence>
<dbReference type="GO" id="GO:0004519">
    <property type="term" value="F:endonuclease activity"/>
    <property type="evidence" value="ECO:0007669"/>
    <property type="project" value="UniProtKB-KW"/>
</dbReference>
<dbReference type="PROSITE" id="PS50830">
    <property type="entry name" value="TNASE_3"/>
    <property type="match status" value="1"/>
</dbReference>
<evidence type="ECO:0000256" key="5">
    <source>
        <dbReference type="SAM" id="SignalP"/>
    </source>
</evidence>
<name>A0A6I2MA57_9BACI</name>
<reference evidence="7 8" key="1">
    <citation type="submission" date="2019-11" db="EMBL/GenBank/DDBJ databases">
        <title>Bacillus idriensis genome.</title>
        <authorList>
            <person name="Konopka E.N."/>
            <person name="Newman J.D."/>
        </authorList>
    </citation>
    <scope>NUCLEOTIDE SEQUENCE [LARGE SCALE GENOMIC DNA]</scope>
    <source>
        <strain evidence="7 8">DSM 19097</strain>
    </source>
</reference>
<dbReference type="PROSITE" id="PS01123">
    <property type="entry name" value="TNASE_1"/>
    <property type="match status" value="1"/>
</dbReference>
<evidence type="ECO:0000256" key="3">
    <source>
        <dbReference type="ARBA" id="ARBA00022801"/>
    </source>
</evidence>
<dbReference type="CDD" id="cd00175">
    <property type="entry name" value="SNc"/>
    <property type="match status" value="1"/>
</dbReference>